<feature type="region of interest" description="Disordered" evidence="1">
    <location>
        <begin position="77"/>
        <end position="139"/>
    </location>
</feature>
<feature type="compositionally biased region" description="Polar residues" evidence="1">
    <location>
        <begin position="123"/>
        <end position="139"/>
    </location>
</feature>
<name>A0A0C9W9Y0_9AGAM</name>
<feature type="region of interest" description="Disordered" evidence="1">
    <location>
        <begin position="1"/>
        <end position="31"/>
    </location>
</feature>
<proteinExistence type="predicted"/>
<dbReference type="AlphaFoldDB" id="A0A0C9W9Y0"/>
<protein>
    <submittedName>
        <fullName evidence="2">Uncharacterized protein</fullName>
    </submittedName>
</protein>
<sequence>MARCPDTVEIKPQPPSEISIKQEDSTTATIDETPIIQRVQLRSDEDKVIATNPIRKRTPKEIGKSVIIIDPNDLSIIEPQSEPETSKKLSSKAKGKQPAKTALKRPASPDPPPQTTIKRSKKTSNANAGLSTSRAMRQS</sequence>
<dbReference type="Proteomes" id="UP000053820">
    <property type="component" value="Unassembled WGS sequence"/>
</dbReference>
<dbReference type="HOGENOM" id="CLU_1845371_0_0_1"/>
<keyword evidence="3" id="KW-1185">Reference proteome</keyword>
<accession>A0A0C9W9Y0</accession>
<evidence type="ECO:0000313" key="3">
    <source>
        <dbReference type="Proteomes" id="UP000053820"/>
    </source>
</evidence>
<dbReference type="EMBL" id="KN839880">
    <property type="protein sequence ID" value="KIJ59837.1"/>
    <property type="molecule type" value="Genomic_DNA"/>
</dbReference>
<reference evidence="2 3" key="1">
    <citation type="submission" date="2014-04" db="EMBL/GenBank/DDBJ databases">
        <title>Evolutionary Origins and Diversification of the Mycorrhizal Mutualists.</title>
        <authorList>
            <consortium name="DOE Joint Genome Institute"/>
            <consortium name="Mycorrhizal Genomics Consortium"/>
            <person name="Kohler A."/>
            <person name="Kuo A."/>
            <person name="Nagy L.G."/>
            <person name="Floudas D."/>
            <person name="Copeland A."/>
            <person name="Barry K.W."/>
            <person name="Cichocki N."/>
            <person name="Veneault-Fourrey C."/>
            <person name="LaButti K."/>
            <person name="Lindquist E.A."/>
            <person name="Lipzen A."/>
            <person name="Lundell T."/>
            <person name="Morin E."/>
            <person name="Murat C."/>
            <person name="Riley R."/>
            <person name="Ohm R."/>
            <person name="Sun H."/>
            <person name="Tunlid A."/>
            <person name="Henrissat B."/>
            <person name="Grigoriev I.V."/>
            <person name="Hibbett D.S."/>
            <person name="Martin F."/>
        </authorList>
    </citation>
    <scope>NUCLEOTIDE SEQUENCE [LARGE SCALE GENOMIC DNA]</scope>
    <source>
        <strain evidence="2 3">MD-312</strain>
    </source>
</reference>
<evidence type="ECO:0000256" key="1">
    <source>
        <dbReference type="SAM" id="MobiDB-lite"/>
    </source>
</evidence>
<organism evidence="2 3">
    <name type="scientific">Hydnomerulius pinastri MD-312</name>
    <dbReference type="NCBI Taxonomy" id="994086"/>
    <lineage>
        <taxon>Eukaryota</taxon>
        <taxon>Fungi</taxon>
        <taxon>Dikarya</taxon>
        <taxon>Basidiomycota</taxon>
        <taxon>Agaricomycotina</taxon>
        <taxon>Agaricomycetes</taxon>
        <taxon>Agaricomycetidae</taxon>
        <taxon>Boletales</taxon>
        <taxon>Boletales incertae sedis</taxon>
        <taxon>Leucogyrophana</taxon>
    </lineage>
</organism>
<gene>
    <name evidence="2" type="ORF">HYDPIDRAFT_170612</name>
</gene>
<evidence type="ECO:0000313" key="2">
    <source>
        <dbReference type="EMBL" id="KIJ59837.1"/>
    </source>
</evidence>